<evidence type="ECO:0000256" key="2">
    <source>
        <dbReference type="ARBA" id="ARBA00022692"/>
    </source>
</evidence>
<accession>A0A917YW45</accession>
<dbReference type="InterPro" id="IPR011547">
    <property type="entry name" value="SLC26A/SulP_dom"/>
</dbReference>
<feature type="transmembrane region" description="Helical" evidence="5">
    <location>
        <begin position="47"/>
        <end position="67"/>
    </location>
</feature>
<reference evidence="7" key="1">
    <citation type="journal article" date="2014" name="Int. J. Syst. Evol. Microbiol.">
        <title>Complete genome sequence of Corynebacterium casei LMG S-19264T (=DSM 44701T), isolated from a smear-ripened cheese.</title>
        <authorList>
            <consortium name="US DOE Joint Genome Institute (JGI-PGF)"/>
            <person name="Walter F."/>
            <person name="Albersmeier A."/>
            <person name="Kalinowski J."/>
            <person name="Ruckert C."/>
        </authorList>
    </citation>
    <scope>NUCLEOTIDE SEQUENCE</scope>
    <source>
        <strain evidence="7">CGMCC 1.7086</strain>
    </source>
</reference>
<dbReference type="Pfam" id="PF00916">
    <property type="entry name" value="Sulfate_transp"/>
    <property type="match status" value="1"/>
</dbReference>
<feature type="transmembrane region" description="Helical" evidence="5">
    <location>
        <begin position="379"/>
        <end position="412"/>
    </location>
</feature>
<feature type="domain" description="STAS" evidence="6">
    <location>
        <begin position="422"/>
        <end position="524"/>
    </location>
</feature>
<evidence type="ECO:0000256" key="1">
    <source>
        <dbReference type="ARBA" id="ARBA00004141"/>
    </source>
</evidence>
<feature type="transmembrane region" description="Helical" evidence="5">
    <location>
        <begin position="249"/>
        <end position="271"/>
    </location>
</feature>
<feature type="transmembrane region" description="Helical" evidence="5">
    <location>
        <begin position="323"/>
        <end position="341"/>
    </location>
</feature>
<feature type="transmembrane region" description="Helical" evidence="5">
    <location>
        <begin position="74"/>
        <end position="95"/>
    </location>
</feature>
<gene>
    <name evidence="7" type="ORF">GCM10010982_15510</name>
</gene>
<keyword evidence="8" id="KW-1185">Reference proteome</keyword>
<keyword evidence="2 5" id="KW-0812">Transmembrane</keyword>
<feature type="transmembrane region" description="Helical" evidence="5">
    <location>
        <begin position="115"/>
        <end position="136"/>
    </location>
</feature>
<dbReference type="Proteomes" id="UP000606935">
    <property type="component" value="Unassembled WGS sequence"/>
</dbReference>
<comment type="caution">
    <text evidence="7">The sequence shown here is derived from an EMBL/GenBank/DDBJ whole genome shotgun (WGS) entry which is preliminary data.</text>
</comment>
<evidence type="ECO:0000256" key="4">
    <source>
        <dbReference type="ARBA" id="ARBA00023136"/>
    </source>
</evidence>
<dbReference type="InterPro" id="IPR002645">
    <property type="entry name" value="STAS_dom"/>
</dbReference>
<feature type="transmembrane region" description="Helical" evidence="5">
    <location>
        <begin position="148"/>
        <end position="166"/>
    </location>
</feature>
<proteinExistence type="predicted"/>
<feature type="transmembrane region" description="Helical" evidence="5">
    <location>
        <begin position="199"/>
        <end position="217"/>
    </location>
</feature>
<evidence type="ECO:0000256" key="5">
    <source>
        <dbReference type="SAM" id="Phobius"/>
    </source>
</evidence>
<feature type="transmembrane region" description="Helical" evidence="5">
    <location>
        <begin position="292"/>
        <end position="311"/>
    </location>
</feature>
<evidence type="ECO:0000313" key="8">
    <source>
        <dbReference type="Proteomes" id="UP000606935"/>
    </source>
</evidence>
<dbReference type="CDD" id="cd07042">
    <property type="entry name" value="STAS_SulP_like_sulfate_transporter"/>
    <property type="match status" value="1"/>
</dbReference>
<name>A0A917YW45_9ALTE</name>
<dbReference type="PROSITE" id="PS50801">
    <property type="entry name" value="STAS"/>
    <property type="match status" value="1"/>
</dbReference>
<dbReference type="AlphaFoldDB" id="A0A917YW45"/>
<reference evidence="7" key="2">
    <citation type="submission" date="2020-09" db="EMBL/GenBank/DDBJ databases">
        <authorList>
            <person name="Sun Q."/>
            <person name="Zhou Y."/>
        </authorList>
    </citation>
    <scope>NUCLEOTIDE SEQUENCE</scope>
    <source>
        <strain evidence="7">CGMCC 1.7086</strain>
    </source>
</reference>
<dbReference type="InterPro" id="IPR036513">
    <property type="entry name" value="STAS_dom_sf"/>
</dbReference>
<dbReference type="EMBL" id="BMLS01000002">
    <property type="protein sequence ID" value="GGO67892.1"/>
    <property type="molecule type" value="Genomic_DNA"/>
</dbReference>
<organism evidence="7 8">
    <name type="scientific">Bowmanella pacifica</name>
    <dbReference type="NCBI Taxonomy" id="502051"/>
    <lineage>
        <taxon>Bacteria</taxon>
        <taxon>Pseudomonadati</taxon>
        <taxon>Pseudomonadota</taxon>
        <taxon>Gammaproteobacteria</taxon>
        <taxon>Alteromonadales</taxon>
        <taxon>Alteromonadaceae</taxon>
        <taxon>Bowmanella</taxon>
    </lineage>
</organism>
<sequence>MTALVLINGRLRGIFIVAGRLAVKQRDLIMLLHSTRQDWLGNVRADLLAGLVVALALIPEAIAFSIIAGVDPKVGLYASFCIATIIAFVGGRPGMISAATGAMALVMVTLVKEHGLQYLLAATLLTGVLQILAGYLKLGSLMSFVSRSVVTGFVNALAILIFMAQLPELTNVTWHVYAMTVAGLGIIYLFPYVPKIGKVIPSPLVCILSMTVVYLLLGLDIRTVGDMGELPDALPVFLWPDVPLNLDTLWIILPYSAALAVVGLLESLMTATIVDDLTDTQSDKNRECKGQGIANIGAGLLGGMAGCAMIGQSVINVKSGGRGRLSTLVAGVFLLIMVVFLSDWIRQIPMAALVAVMIMVSIGTFSWDSVIKLKTYPMSYNIVMLATVLVTVFTHNLAYGVFVGVLLASLFFANKVSHILYLDTSLDSENSTRTYKVIGQVFFNSADKFAAGFDFKEVVDKVVIDLSRAHFWDISAVDALDKVVLKFRREGADVELIGLNQASETIVDRFGKHDKPEEIEKVLH</sequence>
<dbReference type="PANTHER" id="PTHR43310">
    <property type="entry name" value="SULFATE TRANSPORTER YBAR-RELATED"/>
    <property type="match status" value="1"/>
</dbReference>
<dbReference type="Gene3D" id="3.30.750.24">
    <property type="entry name" value="STAS domain"/>
    <property type="match status" value="1"/>
</dbReference>
<dbReference type="Pfam" id="PF01740">
    <property type="entry name" value="STAS"/>
    <property type="match status" value="1"/>
</dbReference>
<evidence type="ECO:0000259" key="6">
    <source>
        <dbReference type="PROSITE" id="PS50801"/>
    </source>
</evidence>
<dbReference type="InterPro" id="IPR052706">
    <property type="entry name" value="Membrane-Transporter-like"/>
</dbReference>
<keyword evidence="4 5" id="KW-0472">Membrane</keyword>
<comment type="subcellular location">
    <subcellularLocation>
        <location evidence="1">Membrane</location>
        <topology evidence="1">Multi-pass membrane protein</topology>
    </subcellularLocation>
</comment>
<feature type="transmembrane region" description="Helical" evidence="5">
    <location>
        <begin position="348"/>
        <end position="367"/>
    </location>
</feature>
<dbReference type="SUPFAM" id="SSF52091">
    <property type="entry name" value="SpoIIaa-like"/>
    <property type="match status" value="1"/>
</dbReference>
<evidence type="ECO:0000313" key="7">
    <source>
        <dbReference type="EMBL" id="GGO67892.1"/>
    </source>
</evidence>
<feature type="transmembrane region" description="Helical" evidence="5">
    <location>
        <begin position="172"/>
        <end position="192"/>
    </location>
</feature>
<dbReference type="PANTHER" id="PTHR43310:SF1">
    <property type="entry name" value="SULFATE TRANSPORTER YBAR-RELATED"/>
    <property type="match status" value="1"/>
</dbReference>
<evidence type="ECO:0000256" key="3">
    <source>
        <dbReference type="ARBA" id="ARBA00022989"/>
    </source>
</evidence>
<protein>
    <submittedName>
        <fullName evidence="7">Sodium-independent anion transporter</fullName>
    </submittedName>
</protein>
<keyword evidence="3 5" id="KW-1133">Transmembrane helix</keyword>
<dbReference type="GO" id="GO:0016020">
    <property type="term" value="C:membrane"/>
    <property type="evidence" value="ECO:0007669"/>
    <property type="project" value="UniProtKB-SubCell"/>
</dbReference>